<gene>
    <name evidence="2" type="ORF">PCANC_24338</name>
    <name evidence="3" type="ORF">PCASD_08623</name>
</gene>
<evidence type="ECO:0000313" key="2">
    <source>
        <dbReference type="EMBL" id="PLW29391.1"/>
    </source>
</evidence>
<evidence type="ECO:0000256" key="1">
    <source>
        <dbReference type="SAM" id="MobiDB-lite"/>
    </source>
</evidence>
<keyword evidence="4" id="KW-1185">Reference proteome</keyword>
<comment type="caution">
    <text evidence="2">The sequence shown here is derived from an EMBL/GenBank/DDBJ whole genome shotgun (WGS) entry which is preliminary data.</text>
</comment>
<organism evidence="2 4">
    <name type="scientific">Puccinia coronata f. sp. avenae</name>
    <dbReference type="NCBI Taxonomy" id="200324"/>
    <lineage>
        <taxon>Eukaryota</taxon>
        <taxon>Fungi</taxon>
        <taxon>Dikarya</taxon>
        <taxon>Basidiomycota</taxon>
        <taxon>Pucciniomycotina</taxon>
        <taxon>Pucciniomycetes</taxon>
        <taxon>Pucciniales</taxon>
        <taxon>Pucciniaceae</taxon>
        <taxon>Puccinia</taxon>
    </lineage>
</organism>
<dbReference type="Proteomes" id="UP000235392">
    <property type="component" value="Unassembled WGS sequence"/>
</dbReference>
<accession>A0A2N5TV66</accession>
<proteinExistence type="predicted"/>
<dbReference type="Proteomes" id="UP000235388">
    <property type="component" value="Unassembled WGS sequence"/>
</dbReference>
<evidence type="ECO:0000313" key="5">
    <source>
        <dbReference type="Proteomes" id="UP000235392"/>
    </source>
</evidence>
<dbReference type="EMBL" id="PGCJ01000412">
    <property type="protein sequence ID" value="PLW29391.1"/>
    <property type="molecule type" value="Genomic_DNA"/>
</dbReference>
<evidence type="ECO:0000313" key="3">
    <source>
        <dbReference type="EMBL" id="PLW45905.1"/>
    </source>
</evidence>
<protein>
    <submittedName>
        <fullName evidence="2">Uncharacterized protein</fullName>
    </submittedName>
</protein>
<evidence type="ECO:0000313" key="4">
    <source>
        <dbReference type="Proteomes" id="UP000235388"/>
    </source>
</evidence>
<dbReference type="EMBL" id="PGCI01000044">
    <property type="protein sequence ID" value="PLW45905.1"/>
    <property type="molecule type" value="Genomic_DNA"/>
</dbReference>
<dbReference type="AlphaFoldDB" id="A0A2N5TV66"/>
<name>A0A2N5TV66_9BASI</name>
<reference evidence="4 5" key="1">
    <citation type="submission" date="2017-11" db="EMBL/GenBank/DDBJ databases">
        <title>De novo assembly and phasing of dikaryotic genomes from two isolates of Puccinia coronata f. sp. avenae, the causal agent of oat crown rust.</title>
        <authorList>
            <person name="Miller M.E."/>
            <person name="Zhang Y."/>
            <person name="Omidvar V."/>
            <person name="Sperschneider J."/>
            <person name="Schwessinger B."/>
            <person name="Raley C."/>
            <person name="Palmer J.M."/>
            <person name="Garnica D."/>
            <person name="Upadhyaya N."/>
            <person name="Rathjen J."/>
            <person name="Taylor J.M."/>
            <person name="Park R.F."/>
            <person name="Dodds P.N."/>
            <person name="Hirsch C.D."/>
            <person name="Kianian S.F."/>
            <person name="Figueroa M."/>
        </authorList>
    </citation>
    <scope>NUCLEOTIDE SEQUENCE [LARGE SCALE GENOMIC DNA]</scope>
    <source>
        <strain evidence="2">12NC29</strain>
        <strain evidence="3">12SD80</strain>
    </source>
</reference>
<sequence>MVSGRVLSRQTFLVHHKQAKIQQQQQQLPSNPMNNTQLQVSPTASTSKSAAMAGSKFPLLEEDFSRQVMMQMAKTVM</sequence>
<feature type="region of interest" description="Disordered" evidence="1">
    <location>
        <begin position="18"/>
        <end position="49"/>
    </location>
</feature>
<feature type="compositionally biased region" description="Polar residues" evidence="1">
    <location>
        <begin position="28"/>
        <end position="49"/>
    </location>
</feature>